<sequence>MSVVYHLSKDNVVADALSRLSMGSIAHVEDGNKKLAQEVHQPAQLGVRLVDSVEGFEPEAKTYKVLSTTYHIQERYTKHWVLTLRVDDSWREIKHPPSIFSKPGVYINGVIYTFDFHNGLAIAAFDVKSEKFKIIALWNTSPWKYNYELIEVKGKLAIIDYGEGVIGYFDLWILEQTQKREWKRFIIPFPSIRRDIQYSIRPSFASHDGEIVVVVNLKSGVLCCLCYDITRKSWRELEIKGLPKDHSIE</sequence>
<dbReference type="PANTHER" id="PTHR31111:SF127">
    <property type="entry name" value="F-BOX ASSOCIATED DOMAIN-CONTAINING PROTEIN"/>
    <property type="match status" value="1"/>
</dbReference>
<accession>A0A2G2XP22</accession>
<dbReference type="OrthoDB" id="1299321at2759"/>
<name>A0A2G2XP22_CAPBA</name>
<dbReference type="STRING" id="33114.A0A2G2XP22"/>
<evidence type="ECO:0000259" key="1">
    <source>
        <dbReference type="Pfam" id="PF08268"/>
    </source>
</evidence>
<reference evidence="3" key="2">
    <citation type="journal article" date="2017" name="J. Anim. Genet.">
        <title>Multiple reference genome sequences of hot pepper reveal the massive evolution of plant disease resistance genes by retroduplication.</title>
        <authorList>
            <person name="Kim S."/>
            <person name="Park J."/>
            <person name="Yeom S.-I."/>
            <person name="Kim Y.-M."/>
            <person name="Seo E."/>
            <person name="Kim K.-T."/>
            <person name="Kim M.-S."/>
            <person name="Lee J.M."/>
            <person name="Cheong K."/>
            <person name="Shin H.-S."/>
            <person name="Kim S.-B."/>
            <person name="Han K."/>
            <person name="Lee J."/>
            <person name="Park M."/>
            <person name="Lee H.-A."/>
            <person name="Lee H.-Y."/>
            <person name="Lee Y."/>
            <person name="Oh S."/>
            <person name="Lee J.H."/>
            <person name="Choi E."/>
            <person name="Choi E."/>
            <person name="Lee S.E."/>
            <person name="Jeon J."/>
            <person name="Kim H."/>
            <person name="Choi G."/>
            <person name="Song H."/>
            <person name="Lee J."/>
            <person name="Lee S.-C."/>
            <person name="Kwon J.-K."/>
            <person name="Lee H.-Y."/>
            <person name="Koo N."/>
            <person name="Hong Y."/>
            <person name="Kim R.W."/>
            <person name="Kang W.-H."/>
            <person name="Huh J.H."/>
            <person name="Kang B.-C."/>
            <person name="Yang T.-J."/>
            <person name="Lee Y.-H."/>
            <person name="Bennetzen J.L."/>
            <person name="Choi D."/>
        </authorList>
    </citation>
    <scope>NUCLEOTIDE SEQUENCE [LARGE SCALE GENOMIC DNA]</scope>
    <source>
        <strain evidence="3">cv. PBC81</strain>
    </source>
</reference>
<protein>
    <recommendedName>
        <fullName evidence="1">F-box associated beta-propeller type 3 domain-containing protein</fullName>
    </recommendedName>
</protein>
<organism evidence="2 3">
    <name type="scientific">Capsicum baccatum</name>
    <name type="common">Peruvian pepper</name>
    <dbReference type="NCBI Taxonomy" id="33114"/>
    <lineage>
        <taxon>Eukaryota</taxon>
        <taxon>Viridiplantae</taxon>
        <taxon>Streptophyta</taxon>
        <taxon>Embryophyta</taxon>
        <taxon>Tracheophyta</taxon>
        <taxon>Spermatophyta</taxon>
        <taxon>Magnoliopsida</taxon>
        <taxon>eudicotyledons</taxon>
        <taxon>Gunneridae</taxon>
        <taxon>Pentapetalae</taxon>
        <taxon>asterids</taxon>
        <taxon>lamiids</taxon>
        <taxon>Solanales</taxon>
        <taxon>Solanaceae</taxon>
        <taxon>Solanoideae</taxon>
        <taxon>Capsiceae</taxon>
        <taxon>Capsicum</taxon>
    </lineage>
</organism>
<evidence type="ECO:0000313" key="2">
    <source>
        <dbReference type="EMBL" id="PHT59228.1"/>
    </source>
</evidence>
<evidence type="ECO:0000313" key="3">
    <source>
        <dbReference type="Proteomes" id="UP000224567"/>
    </source>
</evidence>
<keyword evidence="3" id="KW-1185">Reference proteome</keyword>
<dbReference type="Proteomes" id="UP000224567">
    <property type="component" value="Unassembled WGS sequence"/>
</dbReference>
<dbReference type="InterPro" id="IPR013187">
    <property type="entry name" value="F-box-assoc_dom_typ3"/>
</dbReference>
<dbReference type="AlphaFoldDB" id="A0A2G2XP22"/>
<comment type="caution">
    <text evidence="2">The sequence shown here is derived from an EMBL/GenBank/DDBJ whole genome shotgun (WGS) entry which is preliminary data.</text>
</comment>
<dbReference type="InterPro" id="IPR017451">
    <property type="entry name" value="F-box-assoc_interact_dom"/>
</dbReference>
<dbReference type="Pfam" id="PF08268">
    <property type="entry name" value="FBA_3"/>
    <property type="match status" value="1"/>
</dbReference>
<feature type="domain" description="F-box associated beta-propeller type 3" evidence="1">
    <location>
        <begin position="53"/>
        <end position="246"/>
    </location>
</feature>
<proteinExistence type="predicted"/>
<dbReference type="EMBL" id="MLFT02000001">
    <property type="protein sequence ID" value="PHT59228.1"/>
    <property type="molecule type" value="Genomic_DNA"/>
</dbReference>
<reference evidence="2 3" key="1">
    <citation type="journal article" date="2017" name="Genome Biol.">
        <title>New reference genome sequences of hot pepper reveal the massive evolution of plant disease-resistance genes by retroduplication.</title>
        <authorList>
            <person name="Kim S."/>
            <person name="Park J."/>
            <person name="Yeom S.I."/>
            <person name="Kim Y.M."/>
            <person name="Seo E."/>
            <person name="Kim K.T."/>
            <person name="Kim M.S."/>
            <person name="Lee J.M."/>
            <person name="Cheong K."/>
            <person name="Shin H.S."/>
            <person name="Kim S.B."/>
            <person name="Han K."/>
            <person name="Lee J."/>
            <person name="Park M."/>
            <person name="Lee H.A."/>
            <person name="Lee H.Y."/>
            <person name="Lee Y."/>
            <person name="Oh S."/>
            <person name="Lee J.H."/>
            <person name="Choi E."/>
            <person name="Choi E."/>
            <person name="Lee S.E."/>
            <person name="Jeon J."/>
            <person name="Kim H."/>
            <person name="Choi G."/>
            <person name="Song H."/>
            <person name="Lee J."/>
            <person name="Lee S.C."/>
            <person name="Kwon J.K."/>
            <person name="Lee H.Y."/>
            <person name="Koo N."/>
            <person name="Hong Y."/>
            <person name="Kim R.W."/>
            <person name="Kang W.H."/>
            <person name="Huh J.H."/>
            <person name="Kang B.C."/>
            <person name="Yang T.J."/>
            <person name="Lee Y.H."/>
            <person name="Bennetzen J.L."/>
            <person name="Choi D."/>
        </authorList>
    </citation>
    <scope>NUCLEOTIDE SEQUENCE [LARGE SCALE GENOMIC DNA]</scope>
    <source>
        <strain evidence="3">cv. PBC81</strain>
    </source>
</reference>
<dbReference type="PANTHER" id="PTHR31111">
    <property type="entry name" value="BNAA05G37150D PROTEIN-RELATED"/>
    <property type="match status" value="1"/>
</dbReference>
<gene>
    <name evidence="2" type="ORF">CQW23_01591</name>
</gene>
<dbReference type="NCBIfam" id="TIGR01640">
    <property type="entry name" value="F_box_assoc_1"/>
    <property type="match status" value="1"/>
</dbReference>